<protein>
    <recommendedName>
        <fullName evidence="1">DUF7660 domain-containing protein</fullName>
    </recommendedName>
</protein>
<dbReference type="OrthoDB" id="1373771at2"/>
<proteinExistence type="predicted"/>
<dbReference type="RefSeq" id="WP_108985581.1">
    <property type="nucleotide sequence ID" value="NZ_BFBR01000007.1"/>
</dbReference>
<dbReference type="EMBL" id="BFBR01000007">
    <property type="protein sequence ID" value="GBF58726.1"/>
    <property type="molecule type" value="Genomic_DNA"/>
</dbReference>
<keyword evidence="3" id="KW-1185">Reference proteome</keyword>
<evidence type="ECO:0000259" key="1">
    <source>
        <dbReference type="Pfam" id="PF24693"/>
    </source>
</evidence>
<reference evidence="2 3" key="1">
    <citation type="journal article" date="2018" name="Genome Announc.">
        <title>Draft Genome Sequence of "Candidatus Phycosocius bacilliformis," an Alphaproteobacterial Ectosymbiont of the Hydrocarbon-Producing Green Alga Botryococcus braunii.</title>
        <authorList>
            <person name="Tanabe Y."/>
            <person name="Yamaguchi H."/>
            <person name="Watanabe M.M."/>
        </authorList>
    </citation>
    <scope>NUCLEOTIDE SEQUENCE [LARGE SCALE GENOMIC DNA]</scope>
    <source>
        <strain evidence="2 3">BOTRYCO-2</strain>
    </source>
</reference>
<comment type="caution">
    <text evidence="2">The sequence shown here is derived from an EMBL/GenBank/DDBJ whole genome shotgun (WGS) entry which is preliminary data.</text>
</comment>
<evidence type="ECO:0000313" key="3">
    <source>
        <dbReference type="Proteomes" id="UP000245086"/>
    </source>
</evidence>
<dbReference type="AlphaFoldDB" id="A0A2P2ECD1"/>
<dbReference type="Proteomes" id="UP000245086">
    <property type="component" value="Unassembled WGS sequence"/>
</dbReference>
<name>A0A2P2ECD1_9PROT</name>
<feature type="domain" description="DUF7660" evidence="1">
    <location>
        <begin position="15"/>
        <end position="87"/>
    </location>
</feature>
<dbReference type="InterPro" id="IPR056077">
    <property type="entry name" value="DUF7660"/>
</dbReference>
<dbReference type="Pfam" id="PF24693">
    <property type="entry name" value="DUF7660"/>
    <property type="match status" value="1"/>
</dbReference>
<sequence>MENDDLFDMAGAVNSREEFVRFVGELSRDLAAGGGEWENTDLSSYMRGLSGFAQDMDGYYKNMGEAVDTSKITWRIAAQMLLAATVYGN</sequence>
<organism evidence="2 3">
    <name type="scientific">Candidatus Phycosocius bacilliformis</name>
    <dbReference type="NCBI Taxonomy" id="1445552"/>
    <lineage>
        <taxon>Bacteria</taxon>
        <taxon>Pseudomonadati</taxon>
        <taxon>Pseudomonadota</taxon>
        <taxon>Alphaproteobacteria</taxon>
        <taxon>Caulobacterales</taxon>
        <taxon>Caulobacterales incertae sedis</taxon>
        <taxon>Candidatus Phycosocius</taxon>
    </lineage>
</organism>
<gene>
    <name evidence="2" type="ORF">PbB2_02414</name>
</gene>
<accession>A0A2P2ECD1</accession>
<evidence type="ECO:0000313" key="2">
    <source>
        <dbReference type="EMBL" id="GBF58726.1"/>
    </source>
</evidence>